<protein>
    <submittedName>
        <fullName evidence="1">Uncharacterized protein</fullName>
    </submittedName>
</protein>
<accession>A0A1I4LCM7</accession>
<name>A0A1I4LCM7_9PROT</name>
<evidence type="ECO:0000313" key="2">
    <source>
        <dbReference type="Proteomes" id="UP000183287"/>
    </source>
</evidence>
<dbReference type="Proteomes" id="UP000183287">
    <property type="component" value="Unassembled WGS sequence"/>
</dbReference>
<dbReference type="EMBL" id="FOUB01000006">
    <property type="protein sequence ID" value="SFL88619.1"/>
    <property type="molecule type" value="Genomic_DNA"/>
</dbReference>
<gene>
    <name evidence="1" type="ORF">SAMN05421863_100668</name>
</gene>
<dbReference type="AlphaFoldDB" id="A0A1I4LCM7"/>
<sequence>MAMGIPTLDIDYAKNAMKRSFHTPETASTKDNFFDGHSPEYIPLNNTSFE</sequence>
<evidence type="ECO:0000313" key="1">
    <source>
        <dbReference type="EMBL" id="SFL88619.1"/>
    </source>
</evidence>
<keyword evidence="2" id="KW-1185">Reference proteome</keyword>
<organism evidence="1 2">
    <name type="scientific">Nitrosomonas communis</name>
    <dbReference type="NCBI Taxonomy" id="44574"/>
    <lineage>
        <taxon>Bacteria</taxon>
        <taxon>Pseudomonadati</taxon>
        <taxon>Pseudomonadota</taxon>
        <taxon>Betaproteobacteria</taxon>
        <taxon>Nitrosomonadales</taxon>
        <taxon>Nitrosomonadaceae</taxon>
        <taxon>Nitrosomonas</taxon>
    </lineage>
</organism>
<proteinExistence type="predicted"/>
<reference evidence="2" key="1">
    <citation type="submission" date="2016-10" db="EMBL/GenBank/DDBJ databases">
        <authorList>
            <person name="Varghese N."/>
            <person name="Submissions S."/>
        </authorList>
    </citation>
    <scope>NUCLEOTIDE SEQUENCE [LARGE SCALE GENOMIC DNA]</scope>
    <source>
        <strain evidence="2">Nm44</strain>
    </source>
</reference>